<keyword evidence="2" id="KW-1185">Reference proteome</keyword>
<dbReference type="EMBL" id="CP010802">
    <property type="protein sequence ID" value="ALC17141.1"/>
    <property type="molecule type" value="Genomic_DNA"/>
</dbReference>
<dbReference type="AlphaFoldDB" id="A0A0M4CXV2"/>
<proteinExistence type="predicted"/>
<dbReference type="Gene3D" id="3.30.70.920">
    <property type="match status" value="1"/>
</dbReference>
<gene>
    <name evidence="1" type="ORF">DSOUD_2380</name>
</gene>
<dbReference type="Proteomes" id="UP000057158">
    <property type="component" value="Chromosome"/>
</dbReference>
<evidence type="ECO:0000313" key="2">
    <source>
        <dbReference type="Proteomes" id="UP000057158"/>
    </source>
</evidence>
<dbReference type="OrthoDB" id="7306089at2"/>
<dbReference type="RefSeq" id="WP_053551171.1">
    <property type="nucleotide sequence ID" value="NZ_CP010802.1"/>
</dbReference>
<dbReference type="KEGG" id="des:DSOUD_2380"/>
<dbReference type="Pfam" id="PF03927">
    <property type="entry name" value="NapD"/>
    <property type="match status" value="1"/>
</dbReference>
<protein>
    <submittedName>
        <fullName evidence="1">Periplasmic nitrate reductase chaperone NapD</fullName>
    </submittedName>
</protein>
<evidence type="ECO:0000313" key="1">
    <source>
        <dbReference type="EMBL" id="ALC17141.1"/>
    </source>
</evidence>
<dbReference type="STRING" id="1603606.DSOUD_2380"/>
<dbReference type="PATRIC" id="fig|1603606.3.peg.2582"/>
<accession>A0A0M4CXV2</accession>
<name>A0A0M4CXV2_9BACT</name>
<sequence>MPVSGIVIRIDPEQRDRVVAGLAAMAEVELQPLSNSTILVAVLDAVDFERENALVRTIGDLPGVVSVSLSYHNFEDMAEVPPSPQRTDLSGPE</sequence>
<organism evidence="1 2">
    <name type="scientific">Desulfuromonas soudanensis</name>
    <dbReference type="NCBI Taxonomy" id="1603606"/>
    <lineage>
        <taxon>Bacteria</taxon>
        <taxon>Pseudomonadati</taxon>
        <taxon>Thermodesulfobacteriota</taxon>
        <taxon>Desulfuromonadia</taxon>
        <taxon>Desulfuromonadales</taxon>
        <taxon>Desulfuromonadaceae</taxon>
        <taxon>Desulfuromonas</taxon>
    </lineage>
</organism>
<dbReference type="InterPro" id="IPR005623">
    <property type="entry name" value="Chaperone_NapD_NO3_reduct"/>
</dbReference>
<reference evidence="1 2" key="1">
    <citation type="submission" date="2015-07" db="EMBL/GenBank/DDBJ databases">
        <title>Isolation and Genomic Characterization of a Novel Halophilic Metal-Reducing Deltaproteobacterium from the Deep Subsurface.</title>
        <authorList>
            <person name="Badalamenti J.P."/>
            <person name="Summers Z.M."/>
            <person name="Gralnick J.A."/>
            <person name="Bond D.R."/>
        </authorList>
    </citation>
    <scope>NUCLEOTIDE SEQUENCE [LARGE SCALE GENOMIC DNA]</scope>
    <source>
        <strain evidence="1 2">WTL</strain>
    </source>
</reference>